<evidence type="ECO:0000313" key="2">
    <source>
        <dbReference type="Proteomes" id="UP000887116"/>
    </source>
</evidence>
<proteinExistence type="predicted"/>
<protein>
    <submittedName>
        <fullName evidence="1">Uncharacterized protein</fullName>
    </submittedName>
</protein>
<keyword evidence="2" id="KW-1185">Reference proteome</keyword>
<organism evidence="1 2">
    <name type="scientific">Trichonephila clavata</name>
    <name type="common">Joro spider</name>
    <name type="synonym">Nephila clavata</name>
    <dbReference type="NCBI Taxonomy" id="2740835"/>
    <lineage>
        <taxon>Eukaryota</taxon>
        <taxon>Metazoa</taxon>
        <taxon>Ecdysozoa</taxon>
        <taxon>Arthropoda</taxon>
        <taxon>Chelicerata</taxon>
        <taxon>Arachnida</taxon>
        <taxon>Araneae</taxon>
        <taxon>Araneomorphae</taxon>
        <taxon>Entelegynae</taxon>
        <taxon>Araneoidea</taxon>
        <taxon>Nephilidae</taxon>
        <taxon>Trichonephila</taxon>
    </lineage>
</organism>
<accession>A0A8X6H143</accession>
<dbReference type="Proteomes" id="UP000887116">
    <property type="component" value="Unassembled WGS sequence"/>
</dbReference>
<evidence type="ECO:0000313" key="1">
    <source>
        <dbReference type="EMBL" id="GFR15058.1"/>
    </source>
</evidence>
<sequence length="104" mass="11720">MNFTSRMAKIVKIIPIKKSNKNSCSPGDYRPTAPTCATSKILEKMVLIKLQVTILNPTFFTLYTAGIEKPVSISTSIQMFSDFIVHWSSRNLIDEIESELYSSL</sequence>
<gene>
    <name evidence="1" type="ORF">TNCT_710531</name>
</gene>
<reference evidence="1" key="1">
    <citation type="submission" date="2020-07" db="EMBL/GenBank/DDBJ databases">
        <title>Multicomponent nature underlies the extraordinary mechanical properties of spider dragline silk.</title>
        <authorList>
            <person name="Kono N."/>
            <person name="Nakamura H."/>
            <person name="Mori M."/>
            <person name="Yoshida Y."/>
            <person name="Ohtoshi R."/>
            <person name="Malay A.D."/>
            <person name="Moran D.A.P."/>
            <person name="Tomita M."/>
            <person name="Numata K."/>
            <person name="Arakawa K."/>
        </authorList>
    </citation>
    <scope>NUCLEOTIDE SEQUENCE</scope>
</reference>
<dbReference type="EMBL" id="BMAO01037067">
    <property type="protein sequence ID" value="GFR15058.1"/>
    <property type="molecule type" value="Genomic_DNA"/>
</dbReference>
<comment type="caution">
    <text evidence="1">The sequence shown here is derived from an EMBL/GenBank/DDBJ whole genome shotgun (WGS) entry which is preliminary data.</text>
</comment>
<name>A0A8X6H143_TRICU</name>
<dbReference type="AlphaFoldDB" id="A0A8X6H143"/>
<dbReference type="OrthoDB" id="6623216at2759"/>